<dbReference type="InterPro" id="IPR018034">
    <property type="entry name" value="Kri1"/>
</dbReference>
<feature type="compositionally biased region" description="Basic and acidic residues" evidence="3">
    <location>
        <begin position="352"/>
        <end position="364"/>
    </location>
</feature>
<feature type="region of interest" description="Disordered" evidence="3">
    <location>
        <begin position="692"/>
        <end position="865"/>
    </location>
</feature>
<accession>A0AAV2A1I0</accession>
<dbReference type="Pfam" id="PF05178">
    <property type="entry name" value="Kri1"/>
    <property type="match status" value="1"/>
</dbReference>
<feature type="compositionally biased region" description="Basic residues" evidence="3">
    <location>
        <begin position="583"/>
        <end position="595"/>
    </location>
</feature>
<comment type="similarity">
    <text evidence="1">Belongs to the KRI1 family.</text>
</comment>
<proteinExistence type="inferred from homology"/>
<dbReference type="EMBL" id="CAXIEN010000100">
    <property type="protein sequence ID" value="CAL1277259.1"/>
    <property type="molecule type" value="Genomic_DNA"/>
</dbReference>
<name>A0AAV2A1I0_9ARAC</name>
<feature type="region of interest" description="Disordered" evidence="3">
    <location>
        <begin position="44"/>
        <end position="65"/>
    </location>
</feature>
<reference evidence="5 6" key="1">
    <citation type="submission" date="2024-04" db="EMBL/GenBank/DDBJ databases">
        <authorList>
            <person name="Rising A."/>
            <person name="Reimegard J."/>
            <person name="Sonavane S."/>
            <person name="Akerstrom W."/>
            <person name="Nylinder S."/>
            <person name="Hedman E."/>
            <person name="Kallberg Y."/>
        </authorList>
    </citation>
    <scope>NUCLEOTIDE SEQUENCE [LARGE SCALE GENOMIC DNA]</scope>
</reference>
<keyword evidence="6" id="KW-1185">Reference proteome</keyword>
<feature type="region of interest" description="Disordered" evidence="3">
    <location>
        <begin position="332"/>
        <end position="447"/>
    </location>
</feature>
<dbReference type="GO" id="GO:0005730">
    <property type="term" value="C:nucleolus"/>
    <property type="evidence" value="ECO:0007669"/>
    <property type="project" value="TreeGrafter"/>
</dbReference>
<comment type="caution">
    <text evidence="5">The sequence shown here is derived from an EMBL/GenBank/DDBJ whole genome shotgun (WGS) entry which is preliminary data.</text>
</comment>
<feature type="compositionally biased region" description="Acidic residues" evidence="3">
    <location>
        <begin position="407"/>
        <end position="419"/>
    </location>
</feature>
<organism evidence="5 6">
    <name type="scientific">Larinioides sclopetarius</name>
    <dbReference type="NCBI Taxonomy" id="280406"/>
    <lineage>
        <taxon>Eukaryota</taxon>
        <taxon>Metazoa</taxon>
        <taxon>Ecdysozoa</taxon>
        <taxon>Arthropoda</taxon>
        <taxon>Chelicerata</taxon>
        <taxon>Arachnida</taxon>
        <taxon>Araneae</taxon>
        <taxon>Araneomorphae</taxon>
        <taxon>Entelegynae</taxon>
        <taxon>Araneoidea</taxon>
        <taxon>Araneidae</taxon>
        <taxon>Larinioides</taxon>
    </lineage>
</organism>
<feature type="region of interest" description="Disordered" evidence="3">
    <location>
        <begin position="276"/>
        <end position="309"/>
    </location>
</feature>
<feature type="compositionally biased region" description="Acidic residues" evidence="3">
    <location>
        <begin position="341"/>
        <end position="351"/>
    </location>
</feature>
<evidence type="ECO:0000313" key="5">
    <source>
        <dbReference type="EMBL" id="CAL1277259.1"/>
    </source>
</evidence>
<evidence type="ECO:0000256" key="1">
    <source>
        <dbReference type="ARBA" id="ARBA00007473"/>
    </source>
</evidence>
<feature type="domain" description="Kri1-like C-terminal" evidence="4">
    <location>
        <begin position="467"/>
        <end position="555"/>
    </location>
</feature>
<feature type="compositionally biased region" description="Acidic residues" evidence="3">
    <location>
        <begin position="380"/>
        <end position="389"/>
    </location>
</feature>
<feature type="compositionally biased region" description="Polar residues" evidence="3">
    <location>
        <begin position="809"/>
        <end position="832"/>
    </location>
</feature>
<dbReference type="AlphaFoldDB" id="A0AAV2A1I0"/>
<feature type="compositionally biased region" description="Basic and acidic residues" evidence="3">
    <location>
        <begin position="420"/>
        <end position="429"/>
    </location>
</feature>
<dbReference type="Pfam" id="PF12936">
    <property type="entry name" value="Kri1_C"/>
    <property type="match status" value="1"/>
</dbReference>
<dbReference type="GO" id="GO:0000447">
    <property type="term" value="P:endonucleolytic cleavage in ITS1 to separate SSU-rRNA from 5.8S rRNA and LSU-rRNA from tricistronic rRNA transcript (SSU-rRNA, 5.8S rRNA, LSU-rRNA)"/>
    <property type="evidence" value="ECO:0007669"/>
    <property type="project" value="TreeGrafter"/>
</dbReference>
<sequence>MGPPLKLLDDSSGEEQEAEFTINKNYAERYDIWRNKEELQKLKDLSKEISSSSSESEEEEEPAIEKDFLKTLSLLKSKDPRIYDENTEFFREEDVPKKPKVKKEKPMYMKDYERKIVLEQNGVFVDEEDEDNEQLRQRPLLTNKEEEEIKKSFQGVAPDSDEEEDLFQVRTKTKAEEEKEEADYKQWLKTEKDMLFLNKVWNDPKIDEDEKFLRDYILNKRYLTDDKPGEIPMYDEITQDIDLLNEDEKDLEKQEIFEHKYNFRFEEPDEEFIKSYPRTVGDSLRRENNKRKQKREEYAERKKKEKEQKREELKRLKALKRKEIEEKFLKLKEASGQDQLNLDESDMESDFDPDKHDQKMREMFNDDYYNVEEEQKPEFEFDEEIDDENWDRWTRDQMSHSQNTVDETGEESASEEEENDSKNDFRSQFEQEMIDSTTSNKKKRSRKKSLFAKILSQSKPLYDPDGKSFDEYVDEYYKLDYEDIIGDMPVRFKYRKVVPNDFGLTVDEILAAQDKELNRWCSVKKTCQYRDDKDEIYDVQAFKKKAQNLETKKKILTSVYTPPEDEKIPQANADNSNEDAAKPKRKKKRSKKKKNSQNPASVEENRNSVQDSVLSSDNTGTNTCESLAEVNDQSKRKKKKKKSLINMQGENPDLCKNENGIIEENMQQDDFSQEFNPEDIKTETNQNLVISSKKKKKNKLMTLEGNDSIPNSESYIESDEMNESNAKNSAKKKRKKSQFLERNNTTVESQSELEMSGSVITKKKKRKLESTEKESSSFAEYNDDDDEAEAKNSQSVVKKKKLESAVETDLSSVKQPKNRKSNSSFSQQNATKSIYAEKAVENDSNRKKQKKRKNNQQSFGSQLSQKQNFYSQKFQFNKKQNDADSVQIVDNSGKKIISSNTRLSAFEINPKKFKNRMIYGYSRKEGYDK</sequence>
<gene>
    <name evidence="5" type="ORF">LARSCL_LOCUS9127</name>
</gene>
<evidence type="ECO:0000259" key="4">
    <source>
        <dbReference type="Pfam" id="PF12936"/>
    </source>
</evidence>
<dbReference type="GO" id="GO:0030686">
    <property type="term" value="C:90S preribosome"/>
    <property type="evidence" value="ECO:0007669"/>
    <property type="project" value="TreeGrafter"/>
</dbReference>
<evidence type="ECO:0000256" key="2">
    <source>
        <dbReference type="ARBA" id="ARBA00017294"/>
    </source>
</evidence>
<dbReference type="PANTHER" id="PTHR14490:SF5">
    <property type="entry name" value="PROTEIN KRI1 HOMOLOG"/>
    <property type="match status" value="1"/>
</dbReference>
<evidence type="ECO:0000313" key="6">
    <source>
        <dbReference type="Proteomes" id="UP001497382"/>
    </source>
</evidence>
<dbReference type="PANTHER" id="PTHR14490">
    <property type="entry name" value="ZINC FINGER, ZZ TYPE"/>
    <property type="match status" value="1"/>
</dbReference>
<protein>
    <recommendedName>
        <fullName evidence="2">Protein KRI1 homolog</fullName>
    </recommendedName>
</protein>
<feature type="compositionally biased region" description="Polar residues" evidence="3">
    <location>
        <begin position="607"/>
        <end position="625"/>
    </location>
</feature>
<feature type="region of interest" description="Disordered" evidence="3">
    <location>
        <begin position="128"/>
        <end position="175"/>
    </location>
</feature>
<feature type="compositionally biased region" description="Basic and acidic residues" evidence="3">
    <location>
        <begin position="294"/>
        <end position="309"/>
    </location>
</feature>
<dbReference type="InterPro" id="IPR024626">
    <property type="entry name" value="Kri1-like_C"/>
</dbReference>
<feature type="region of interest" description="Disordered" evidence="3">
    <location>
        <begin position="561"/>
        <end position="658"/>
    </location>
</feature>
<dbReference type="Proteomes" id="UP001497382">
    <property type="component" value="Unassembled WGS sequence"/>
</dbReference>
<feature type="compositionally biased region" description="Polar residues" evidence="3">
    <location>
        <begin position="740"/>
        <end position="753"/>
    </location>
</feature>
<evidence type="ECO:0000256" key="3">
    <source>
        <dbReference type="SAM" id="MobiDB-lite"/>
    </source>
</evidence>